<comment type="caution">
    <text evidence="2">The sequence shown here is derived from an EMBL/GenBank/DDBJ whole genome shotgun (WGS) entry which is preliminary data.</text>
</comment>
<proteinExistence type="predicted"/>
<protein>
    <submittedName>
        <fullName evidence="2">C4-dicarboxylate ABC transporter</fullName>
    </submittedName>
</protein>
<evidence type="ECO:0000313" key="3">
    <source>
        <dbReference type="Proteomes" id="UP000682951"/>
    </source>
</evidence>
<keyword evidence="1" id="KW-1133">Transmembrane helix</keyword>
<name>A0ABS5HJ55_9BACT</name>
<keyword evidence="1" id="KW-0812">Transmembrane</keyword>
<dbReference type="Proteomes" id="UP000682951">
    <property type="component" value="Unassembled WGS sequence"/>
</dbReference>
<organism evidence="2 3">
    <name type="scientific">Campylobacter anatolicus</name>
    <dbReference type="NCBI Taxonomy" id="2829105"/>
    <lineage>
        <taxon>Bacteria</taxon>
        <taxon>Pseudomonadati</taxon>
        <taxon>Campylobacterota</taxon>
        <taxon>Epsilonproteobacteria</taxon>
        <taxon>Campylobacterales</taxon>
        <taxon>Campylobacteraceae</taxon>
        <taxon>Campylobacter</taxon>
    </lineage>
</organism>
<evidence type="ECO:0000313" key="2">
    <source>
        <dbReference type="EMBL" id="MBR8464045.1"/>
    </source>
</evidence>
<keyword evidence="3" id="KW-1185">Reference proteome</keyword>
<reference evidence="2 3" key="1">
    <citation type="submission" date="2021-04" db="EMBL/GenBank/DDBJ databases">
        <title>Molecular and phenotypic characterization and identification of bacterial isolates recovered from the Anatolian ground squirrels (Spermophilus xanthoprymnus) and which have the potential to form a new species in the Campylobacter genus.</title>
        <authorList>
            <person name="Aydin F."/>
            <person name="Abay S."/>
            <person name="Kayman T."/>
            <person name="Karakaya E."/>
            <person name="Mustak H.K."/>
            <person name="Mustak I.B."/>
            <person name="Bilgin N."/>
            <person name="Duzler A."/>
            <person name="Sahin O."/>
            <person name="Guran O."/>
            <person name="Saticioglu I.B."/>
        </authorList>
    </citation>
    <scope>NUCLEOTIDE SEQUENCE [LARGE SCALE GENOMIC DNA]</scope>
    <source>
        <strain evidence="3">faydin-G24</strain>
    </source>
</reference>
<evidence type="ECO:0000256" key="1">
    <source>
        <dbReference type="SAM" id="Phobius"/>
    </source>
</evidence>
<sequence>MLRKRNGNNPIITTDMYELTAYKFSSGNVSLIDAKDSISKQSTFISYLNFKDIATTTIQIPKETSEDDLLDEISQSIYKELELNPQNEYKISYLESFSDTQNRLFNVFIAEHETIIKAYKNISTKIPYIDYLIAAPLLYSVVYKQDLQHTSNDCFVSLSKDDAFICVYSNTKYLCSRPLRYSINYIKDKFIEQSKERISDMSFYEILQNGIKINDDENGYNADLDSILSDFAFAVNNIISIISRIYLIDIDRIFIDSQLGEIKNLDKLMQAKLEIKSENLILNANRSKTKPNNKHELMALLAKNYKSDFYPEFNFSVMLRPAPFARRKSGKFILTLLCVVALSLAYPIYNYIAGFILQKSAETLDNGLKDKALRIQNRLNEIASQNAILQEQNKVVLEALAQKQNFITQIYNRKNNYVMKSINIYEISRLINESETQILALSNYDTNITLAVISNDDKKIANLIRLLLNVPKYSVRADKIYFNQTQKNYESNISVTIR</sequence>
<dbReference type="EMBL" id="JAGSSW010000005">
    <property type="protein sequence ID" value="MBR8464045.1"/>
    <property type="molecule type" value="Genomic_DNA"/>
</dbReference>
<accession>A0ABS5HJ55</accession>
<keyword evidence="1" id="KW-0472">Membrane</keyword>
<gene>
    <name evidence="2" type="ORF">KDD93_05595</name>
</gene>
<dbReference type="RefSeq" id="WP_212142041.1">
    <property type="nucleotide sequence ID" value="NZ_JAGSSW010000005.1"/>
</dbReference>
<feature type="transmembrane region" description="Helical" evidence="1">
    <location>
        <begin position="332"/>
        <end position="349"/>
    </location>
</feature>